<protein>
    <submittedName>
        <fullName evidence="1">Uncharacterized protein</fullName>
    </submittedName>
</protein>
<accession>A0A1Y0B428</accession>
<name>A0A1Y0B428_9LAMI</name>
<keyword evidence="1" id="KW-0496">Mitochondrion</keyword>
<dbReference type="EMBL" id="KY774314">
    <property type="protein sequence ID" value="ART32143.1"/>
    <property type="molecule type" value="Genomic_DNA"/>
</dbReference>
<dbReference type="AlphaFoldDB" id="A0A1Y0B428"/>
<reference evidence="1" key="1">
    <citation type="submission" date="2017-03" db="EMBL/GenBank/DDBJ databases">
        <title>The mitochondrial genome of the carnivorous plant Utricularia reniformis (Lentibulariaceae): structure, comparative analysis and evolutionary landmarks.</title>
        <authorList>
            <person name="Silva S.R."/>
            <person name="Alvarenga D.O."/>
            <person name="Michael T.P."/>
            <person name="Miranda V.F.O."/>
            <person name="Varani A.M."/>
        </authorList>
    </citation>
    <scope>NUCLEOTIDE SEQUENCE</scope>
</reference>
<geneLocation type="mitochondrion" evidence="1"/>
<evidence type="ECO:0000313" key="1">
    <source>
        <dbReference type="EMBL" id="ART32143.1"/>
    </source>
</evidence>
<gene>
    <name evidence="1" type="ORF">AEK19_MT1980</name>
</gene>
<sequence>MGVVHNHVYKEGMPISLDRPVKMDWGNTSDLLSAGTKV</sequence>
<organism evidence="1">
    <name type="scientific">Utricularia reniformis</name>
    <dbReference type="NCBI Taxonomy" id="192314"/>
    <lineage>
        <taxon>Eukaryota</taxon>
        <taxon>Viridiplantae</taxon>
        <taxon>Streptophyta</taxon>
        <taxon>Embryophyta</taxon>
        <taxon>Tracheophyta</taxon>
        <taxon>Spermatophyta</taxon>
        <taxon>Magnoliopsida</taxon>
        <taxon>eudicotyledons</taxon>
        <taxon>Gunneridae</taxon>
        <taxon>Pentapetalae</taxon>
        <taxon>asterids</taxon>
        <taxon>lamiids</taxon>
        <taxon>Lamiales</taxon>
        <taxon>Lentibulariaceae</taxon>
        <taxon>Utricularia</taxon>
    </lineage>
</organism>
<proteinExistence type="predicted"/>